<protein>
    <submittedName>
        <fullName evidence="1">Uncharacterized protein</fullName>
    </submittedName>
</protein>
<keyword evidence="2" id="KW-1185">Reference proteome</keyword>
<accession>A0A7J7JY75</accession>
<reference evidence="1" key="1">
    <citation type="submission" date="2020-06" db="EMBL/GenBank/DDBJ databases">
        <title>Draft genome of Bugula neritina, a colonial animal packing powerful symbionts and potential medicines.</title>
        <authorList>
            <person name="Rayko M."/>
        </authorList>
    </citation>
    <scope>NUCLEOTIDE SEQUENCE [LARGE SCALE GENOMIC DNA]</scope>
    <source>
        <strain evidence="1">Kwan_BN1</strain>
    </source>
</reference>
<dbReference type="Proteomes" id="UP000593567">
    <property type="component" value="Unassembled WGS sequence"/>
</dbReference>
<dbReference type="AlphaFoldDB" id="A0A7J7JY75"/>
<gene>
    <name evidence="1" type="ORF">EB796_010847</name>
</gene>
<comment type="caution">
    <text evidence="1">The sequence shown here is derived from an EMBL/GenBank/DDBJ whole genome shotgun (WGS) entry which is preliminary data.</text>
</comment>
<dbReference type="EMBL" id="VXIV02001663">
    <property type="protein sequence ID" value="KAF6030845.1"/>
    <property type="molecule type" value="Genomic_DNA"/>
</dbReference>
<proteinExistence type="predicted"/>
<sequence length="171" mass="19405">MTPWSITCHLKEQNIVTDKQLSRLDLITALAIYIRTTAYLQSGTQKDHLSLYPPTTCHTKGLYHLSRDMFVLLAFLFVPVKNLVQRNLDKVDYESKWTSCAALKKLMNQVALTNPGFTLKMEVEFFCGDIEQCIKTFKANCDADIFDKSAEDLIKSINGSIIQPFTCISTL</sequence>
<name>A0A7J7JY75_BUGNE</name>
<evidence type="ECO:0000313" key="1">
    <source>
        <dbReference type="EMBL" id="KAF6030845.1"/>
    </source>
</evidence>
<evidence type="ECO:0000313" key="2">
    <source>
        <dbReference type="Proteomes" id="UP000593567"/>
    </source>
</evidence>
<organism evidence="1 2">
    <name type="scientific">Bugula neritina</name>
    <name type="common">Brown bryozoan</name>
    <name type="synonym">Sertularia neritina</name>
    <dbReference type="NCBI Taxonomy" id="10212"/>
    <lineage>
        <taxon>Eukaryota</taxon>
        <taxon>Metazoa</taxon>
        <taxon>Spiralia</taxon>
        <taxon>Lophotrochozoa</taxon>
        <taxon>Bryozoa</taxon>
        <taxon>Gymnolaemata</taxon>
        <taxon>Cheilostomatida</taxon>
        <taxon>Flustrina</taxon>
        <taxon>Buguloidea</taxon>
        <taxon>Bugulidae</taxon>
        <taxon>Bugula</taxon>
    </lineage>
</organism>